<gene>
    <name evidence="5" type="ORF">LC0644_1158</name>
</gene>
<evidence type="ECO:0000256" key="2">
    <source>
        <dbReference type="ARBA" id="ARBA00022457"/>
    </source>
</evidence>
<comment type="similarity">
    <text evidence="1">Belongs to the DNA polymerase type-Y family.</text>
</comment>
<dbReference type="GO" id="GO:0009432">
    <property type="term" value="P:SOS response"/>
    <property type="evidence" value="ECO:0007669"/>
    <property type="project" value="TreeGrafter"/>
</dbReference>
<proteinExistence type="inferred from homology"/>
<dbReference type="GO" id="GO:0003684">
    <property type="term" value="F:damaged DNA binding"/>
    <property type="evidence" value="ECO:0007669"/>
    <property type="project" value="InterPro"/>
</dbReference>
<dbReference type="SUPFAM" id="SSF56672">
    <property type="entry name" value="DNA/RNA polymerases"/>
    <property type="match status" value="1"/>
</dbReference>
<dbReference type="EMBL" id="BAYM01000081">
    <property type="protein sequence ID" value="GAN36569.1"/>
    <property type="molecule type" value="Genomic_DNA"/>
</dbReference>
<dbReference type="PANTHER" id="PTHR11076">
    <property type="entry name" value="DNA REPAIR POLYMERASE UMUC / TRANSFERASE FAMILY MEMBER"/>
    <property type="match status" value="1"/>
</dbReference>
<keyword evidence="3 5" id="KW-0548">Nucleotidyltransferase</keyword>
<dbReference type="CDD" id="cd01700">
    <property type="entry name" value="PolY_Pol_V_umuC"/>
    <property type="match status" value="1"/>
</dbReference>
<dbReference type="GO" id="GO:0003887">
    <property type="term" value="F:DNA-directed DNA polymerase activity"/>
    <property type="evidence" value="ECO:0007669"/>
    <property type="project" value="UniProtKB-KW"/>
</dbReference>
<evidence type="ECO:0000259" key="4">
    <source>
        <dbReference type="PROSITE" id="PS50173"/>
    </source>
</evidence>
<keyword evidence="3 5" id="KW-0808">Transferase</keyword>
<comment type="caution">
    <text evidence="5">The sequence shown here is derived from an EMBL/GenBank/DDBJ whole genome shotgun (WGS) entry which is preliminary data.</text>
</comment>
<evidence type="ECO:0000256" key="3">
    <source>
        <dbReference type="ARBA" id="ARBA00022932"/>
    </source>
</evidence>
<dbReference type="InterPro" id="IPR043128">
    <property type="entry name" value="Rev_trsase/Diguanyl_cyclase"/>
</dbReference>
<accession>A0A0C9PWT9</accession>
<dbReference type="AlphaFoldDB" id="A0A0C9PWT9"/>
<protein>
    <submittedName>
        <fullName evidence="5">Possible DNA-directed DNA polymerase</fullName>
    </submittedName>
</protein>
<dbReference type="GeneID" id="57089760"/>
<dbReference type="RefSeq" id="WP_003564452.1">
    <property type="nucleotide sequence ID" value="NZ_BAYM01000081.1"/>
</dbReference>
<name>A0A0C9PWT9_LACPA</name>
<dbReference type="InterPro" id="IPR001126">
    <property type="entry name" value="UmuC"/>
</dbReference>
<keyword evidence="3 5" id="KW-0239">DNA-directed DNA polymerase</keyword>
<dbReference type="InterPro" id="IPR043502">
    <property type="entry name" value="DNA/RNA_pol_sf"/>
</dbReference>
<organism evidence="5 6">
    <name type="scientific">Lacticaseibacillus paracasei NRIC 0644</name>
    <dbReference type="NCBI Taxonomy" id="1435038"/>
    <lineage>
        <taxon>Bacteria</taxon>
        <taxon>Bacillati</taxon>
        <taxon>Bacillota</taxon>
        <taxon>Bacilli</taxon>
        <taxon>Lactobacillales</taxon>
        <taxon>Lactobacillaceae</taxon>
        <taxon>Lacticaseibacillus</taxon>
    </lineage>
</organism>
<dbReference type="Gene3D" id="3.30.70.270">
    <property type="match status" value="1"/>
</dbReference>
<dbReference type="Pfam" id="PF00817">
    <property type="entry name" value="IMS"/>
    <property type="match status" value="1"/>
</dbReference>
<dbReference type="GO" id="GO:0005829">
    <property type="term" value="C:cytosol"/>
    <property type="evidence" value="ECO:0007669"/>
    <property type="project" value="TreeGrafter"/>
</dbReference>
<keyword evidence="2" id="KW-0515">Mutator protein</keyword>
<dbReference type="Pfam" id="PF11799">
    <property type="entry name" value="IMS_C"/>
    <property type="match status" value="1"/>
</dbReference>
<evidence type="ECO:0000313" key="6">
    <source>
        <dbReference type="Proteomes" id="UP000032552"/>
    </source>
</evidence>
<dbReference type="InterPro" id="IPR017961">
    <property type="entry name" value="DNA_pol_Y-fam_little_finger"/>
</dbReference>
<reference evidence="6" key="1">
    <citation type="submission" date="2014-05" db="EMBL/GenBank/DDBJ databases">
        <title>Whole genome sequencing of Lactobacillus casei NRIC0644.</title>
        <authorList>
            <person name="Atarashi H."/>
            <person name="Yoshida Y."/>
            <person name="Fujimura S."/>
            <person name="Tanaka N."/>
            <person name="Shiwa Y."/>
            <person name="Yoshikawa H."/>
            <person name="Okada S."/>
            <person name="Nakagawa J."/>
        </authorList>
    </citation>
    <scope>NUCLEOTIDE SEQUENCE [LARGE SCALE GENOMIC DNA]</scope>
    <source>
        <strain evidence="6">NRIC0644</strain>
    </source>
</reference>
<dbReference type="GO" id="GO:0006281">
    <property type="term" value="P:DNA repair"/>
    <property type="evidence" value="ECO:0007669"/>
    <property type="project" value="InterPro"/>
</dbReference>
<dbReference type="GO" id="GO:0042276">
    <property type="term" value="P:error-prone translesion synthesis"/>
    <property type="evidence" value="ECO:0007669"/>
    <property type="project" value="TreeGrafter"/>
</dbReference>
<evidence type="ECO:0000256" key="1">
    <source>
        <dbReference type="ARBA" id="ARBA00010945"/>
    </source>
</evidence>
<dbReference type="Gene3D" id="3.40.1170.60">
    <property type="match status" value="1"/>
</dbReference>
<dbReference type="InterPro" id="IPR050116">
    <property type="entry name" value="DNA_polymerase-Y"/>
</dbReference>
<dbReference type="PANTHER" id="PTHR11076:SF35">
    <property type="entry name" value="DNA REPAIR PROTEIN HOMOLOG YOBH"/>
    <property type="match status" value="1"/>
</dbReference>
<evidence type="ECO:0000313" key="5">
    <source>
        <dbReference type="EMBL" id="GAN36569.1"/>
    </source>
</evidence>
<sequence>MAYDYSHEPHRTVFLIDNKSFYASVESIERGLNPLRTLLVVMSEQENTNGGLILATSPMAKKIYGLKSNVSRQRDLPVDKHLIVVPPRMNLYIKKNLAINDIFREFVANEDLWPYSIDESILDLTHTWRLFGKTPRAVAQLIQHTIRHRLGLYTTVGIGDNPLQAKIALDVYAKHDPNLIGQISYQTVPDTIWQITNMTDVWSIGQRTAAHLARMGITTMKQLAHANPYALKQELGIIGTQLFALAWGIDRTKISERVITREPSIGNSQVLPRDYSNQVEIEIVIKEIGEQVAARLRHHHKRAGEISLGIGFSYAESEKDGRGGFHQTKRILPTNRDGDLVATLQLIFRQNWHGEVIRNVAVYTGRLAPDTGEQLNFFEPVDQQIKATNLERTLDTIRDRFGFKGLIYAKSAMHGGTAIQRASLVGGHNGGNSYD</sequence>
<feature type="domain" description="UmuC" evidence="4">
    <location>
        <begin position="13"/>
        <end position="205"/>
    </location>
</feature>
<dbReference type="Gene3D" id="1.10.150.20">
    <property type="entry name" value="5' to 3' exonuclease, C-terminal subdomain"/>
    <property type="match status" value="1"/>
</dbReference>
<dbReference type="PROSITE" id="PS50173">
    <property type="entry name" value="UMUC"/>
    <property type="match status" value="1"/>
</dbReference>
<dbReference type="Proteomes" id="UP000032552">
    <property type="component" value="Unassembled WGS sequence"/>
</dbReference>